<dbReference type="GO" id="GO:0048066">
    <property type="term" value="P:developmental pigmentation"/>
    <property type="evidence" value="ECO:0007669"/>
    <property type="project" value="TreeGrafter"/>
</dbReference>
<dbReference type="InterPro" id="IPR001680">
    <property type="entry name" value="WD40_rpt"/>
</dbReference>
<dbReference type="RefSeq" id="XP_038050306.1">
    <property type="nucleotide sequence ID" value="XM_038194378.1"/>
</dbReference>
<dbReference type="Pfam" id="PF23758">
    <property type="entry name" value="TPR_HPS5"/>
    <property type="match status" value="1"/>
</dbReference>
<protein>
    <recommendedName>
        <fullName evidence="6">RING-type domain-containing protein</fullName>
    </recommendedName>
</protein>
<feature type="compositionally biased region" description="Polar residues" evidence="1">
    <location>
        <begin position="660"/>
        <end position="678"/>
    </location>
</feature>
<dbReference type="EnsemblMetazoa" id="XM_038194378.1">
    <property type="protein sequence ID" value="XP_038050306.1"/>
    <property type="gene ID" value="LOC119723629"/>
</dbReference>
<dbReference type="OrthoDB" id="19493at2759"/>
<dbReference type="PANTHER" id="PTHR23287:SF18">
    <property type="entry name" value="BLOC-2 COMPLEX MEMBER HPS5"/>
    <property type="match status" value="1"/>
</dbReference>
<dbReference type="OMA" id="DSYLWSQ"/>
<dbReference type="InterPro" id="IPR056445">
    <property type="entry name" value="TPR_HPS5"/>
</dbReference>
<feature type="compositionally biased region" description="Polar residues" evidence="1">
    <location>
        <begin position="1287"/>
        <end position="1310"/>
    </location>
</feature>
<feature type="compositionally biased region" description="Basic and acidic residues" evidence="1">
    <location>
        <begin position="820"/>
        <end position="830"/>
    </location>
</feature>
<feature type="compositionally biased region" description="Basic residues" evidence="1">
    <location>
        <begin position="852"/>
        <end position="868"/>
    </location>
</feature>
<feature type="compositionally biased region" description="Polar residues" evidence="1">
    <location>
        <begin position="748"/>
        <end position="771"/>
    </location>
</feature>
<dbReference type="Pfam" id="PF23756">
    <property type="entry name" value="Beta-prop_HPS5"/>
    <property type="match status" value="1"/>
</dbReference>
<organism evidence="4 5">
    <name type="scientific">Patiria miniata</name>
    <name type="common">Bat star</name>
    <name type="synonym">Asterina miniata</name>
    <dbReference type="NCBI Taxonomy" id="46514"/>
    <lineage>
        <taxon>Eukaryota</taxon>
        <taxon>Metazoa</taxon>
        <taxon>Echinodermata</taxon>
        <taxon>Eleutherozoa</taxon>
        <taxon>Asterozoa</taxon>
        <taxon>Asteroidea</taxon>
        <taxon>Valvatacea</taxon>
        <taxon>Valvatida</taxon>
        <taxon>Asterinidae</taxon>
        <taxon>Patiria</taxon>
    </lineage>
</organism>
<dbReference type="Proteomes" id="UP000887568">
    <property type="component" value="Unplaced"/>
</dbReference>
<feature type="region of interest" description="Disordered" evidence="1">
    <location>
        <begin position="1198"/>
        <end position="1218"/>
    </location>
</feature>
<sequence length="1909" mass="210264">MAKPLTSGSGTTAHPDGFHILAELVSAEGLTSPIKASGRIKYTCIGVSKNYIGLGASSGSLYVFHRNTFKYLQVFSNTEGALTKVVFAPNDNMVGIATSQGVIITWELNIDRRVKSERLAMSSAHRNGVVTAMIWDTTSERLFSGDNHGRITFVNVYHRKMSGLFKLPTELVMDADSAIVQLDYCDDKLLASTTTKCFICDTKKKQAYAVGTKLRDGQFGACFLQKATKEFPLVYSARPSSRIWEGNIVGQVLATHQFKHLLTVPSLPVVGPGRSPIFPGADHTQKSQSLNFAQLLTFGHGHNLLLTWTTRAIYVFDPTHIKVMVWSMDFKDILWACVYKSRVYCLHPNSQVRCYTLLSAERCISRLFALSLWEQCAQAAVYFAERVKQGNARRYVPRSLIQEVNYQLMDGNADVALMGKMEELLSNMEEDGLSTPGSSRRSSLESSEGFRLDSGIYMVRNRAGSDDSVEDFPIQKIRPNVVDQETQMDDGMEGYDAKDDGKSDSKVNQDNAVNFLDTLNQKVAALALCEPLEEEKESEYVDQEHNFELNYDKDVATLSSGRAQALPSFQEEAAQDKTEMESFEDFDEEVEVDDSFVMEEAEEIEGPGDLASGPAGINWGISQGKLGLRRQSSLLEEIAEKSSEGQTNALVKEGELDTSIAESLNSSSDDPVINTLTDPKTDGRGDSQSSQGKTETSSHGNQGGLTNQCKADLGGTSSHDATTSSMTSSNGSSSQFDHSGTDNEQNHAPDSGRPTSNANSLTTQDRYSQLGQVIPMEADLSLKSFRNNEDPCSDKPLRPHNLPLEPASDIDLKSSSFSEGTEHALEDWPVVRRSISMPTADHMTSPDVDGRRPRKQSYSKDKKRSKKSRIIDFDKPQSPSKADEPPKTDSAFAAAVTPKDPSKQQARNPPTSTPTKRSQSLTPDPTLPQSPTSVPSKRTSQPEIPPHIQMDFLRSSSFSTEPMGGLGTFNSSEEMFLGGPSMMFSMAGPKLAAQFFAPSFSAVKESLSSKLVKTKTFLKQMSEPEIGNLPVDHPVTTETQAEVLALNSPQSPCKDPTSPQHSPPKDTLQRGLSHSFESEPSLSRSSLPKVTSVELQTSSNKPFDPEKEKVEYCNGLPDDAVVKKLALATWDTKHSLQDPKLSLSNRNCRDILEKWLHVLQNALASKNHHLQTESFEEAQETMPVDQQTGDQKEVTFHLESSGEDQSAPSVGEECPVLSNHSLTNKDLQVDKINEFERDALSLPVKSRSKSDSQLSDPFCLPAPVLEDVSKLAMLCFEMAVFDSDAIVQSDSPSDTERSGSYQDESSSPETDQSHPFLDPNMNTLHDNTSVTQSVIGSLHPNPNSPKFTDQSNALSHNAAQHNVPDCSSQGCVSMETEGIKLEEQDQKSANFVTSFFFLVDVERVREILKWRDGWRKLTMAAILDCLQARERKNETEIESISRLVQVIEDDTHRGKPANISHINRLIQHGQIETALDVMLGAFPDLVPWEVLHLTQADTAPPGCFLDYASALLESVEAMDRDTMLASICSDLEVKCHLLTSTLSQGAPAKAELFCTCGNMPRPGSHVLVWQYGTLTDQILSLPGTGRDRLLSVCIQHGYWPGVLRLYLQLHQRGQALKMAVQLADMKLLSKEGILPMNMDEWILLLNLMSQSQSVSNTIQCLSCNAMLLVKHNNHWLTTLATSQTSSDEVCDWSTQDSSSKPECDWGIDCKDSNQDGIKLPSDWLPSVTWESIGKLLVKSVGPGLATRMLTDTCIPCGELSKEFYKNCVLVGMLEKNEGNVCWSMLEGIDTYLWSKRNNTMAPSIYHQVLQERAQAMNNDGSGSETFNSKVPKPDAVSKSSCLFIEDNDCHWGTNVKLNSDCELCGLALSATVSARKSGLLAFPCGHTFHSACVVERACLLCYELKCQSL</sequence>
<feature type="domain" description="HPS5 TPR" evidence="3">
    <location>
        <begin position="1365"/>
        <end position="1656"/>
    </location>
</feature>
<dbReference type="InterPro" id="IPR036322">
    <property type="entry name" value="WD40_repeat_dom_sf"/>
</dbReference>
<evidence type="ECO:0000313" key="5">
    <source>
        <dbReference type="Proteomes" id="UP000887568"/>
    </source>
</evidence>
<evidence type="ECO:0000259" key="2">
    <source>
        <dbReference type="Pfam" id="PF23756"/>
    </source>
</evidence>
<evidence type="ECO:0000259" key="3">
    <source>
        <dbReference type="Pfam" id="PF23758"/>
    </source>
</evidence>
<feature type="region of interest" description="Disordered" evidence="1">
    <location>
        <begin position="656"/>
        <end position="944"/>
    </location>
</feature>
<dbReference type="Gene3D" id="2.130.10.10">
    <property type="entry name" value="YVTN repeat-like/Quinoprotein amine dehydrogenase"/>
    <property type="match status" value="1"/>
</dbReference>
<feature type="compositionally biased region" description="Low complexity" evidence="1">
    <location>
        <begin position="722"/>
        <end position="734"/>
    </location>
</feature>
<reference evidence="4" key="1">
    <citation type="submission" date="2022-11" db="UniProtKB">
        <authorList>
            <consortium name="EnsemblMetazoa"/>
        </authorList>
    </citation>
    <scope>IDENTIFICATION</scope>
</reference>
<feature type="compositionally biased region" description="Basic and acidic residues" evidence="1">
    <location>
        <begin position="869"/>
        <end position="887"/>
    </location>
</feature>
<feature type="region of interest" description="Disordered" evidence="1">
    <location>
        <begin position="1048"/>
        <end position="1108"/>
    </location>
</feature>
<dbReference type="InterPro" id="IPR056499">
    <property type="entry name" value="Beta-prop_HPS5-like"/>
</dbReference>
<feature type="compositionally biased region" description="Polar residues" evidence="1">
    <location>
        <begin position="686"/>
        <end position="721"/>
    </location>
</feature>
<accession>A0A913ZGY0</accession>
<dbReference type="GO" id="GO:0005737">
    <property type="term" value="C:cytoplasm"/>
    <property type="evidence" value="ECO:0007669"/>
    <property type="project" value="TreeGrafter"/>
</dbReference>
<name>A0A913ZGY0_PATMI</name>
<evidence type="ECO:0008006" key="6">
    <source>
        <dbReference type="Google" id="ProtNLM"/>
    </source>
</evidence>
<feature type="compositionally biased region" description="Low complexity" evidence="1">
    <location>
        <begin position="1072"/>
        <end position="1088"/>
    </location>
</feature>
<feature type="region of interest" description="Disordered" evidence="1">
    <location>
        <begin position="1287"/>
        <end position="1327"/>
    </location>
</feature>
<dbReference type="PANTHER" id="PTHR23287">
    <property type="entry name" value="RUBY-EYE2-LIKE PROTEIN"/>
    <property type="match status" value="1"/>
</dbReference>
<evidence type="ECO:0000313" key="4">
    <source>
        <dbReference type="EnsemblMetazoa" id="XP_038050306.1"/>
    </source>
</evidence>
<dbReference type="SUPFAM" id="SSF50978">
    <property type="entry name" value="WD40 repeat-like"/>
    <property type="match status" value="1"/>
</dbReference>
<proteinExistence type="predicted"/>
<feature type="compositionally biased region" description="Basic and acidic residues" evidence="1">
    <location>
        <begin position="786"/>
        <end position="797"/>
    </location>
</feature>
<feature type="domain" description="HPS5-like beta-propeller" evidence="2">
    <location>
        <begin position="21"/>
        <end position="348"/>
    </location>
</feature>
<dbReference type="InterPro" id="IPR015943">
    <property type="entry name" value="WD40/YVTN_repeat-like_dom_sf"/>
</dbReference>
<dbReference type="SMART" id="SM00320">
    <property type="entry name" value="WD40"/>
    <property type="match status" value="2"/>
</dbReference>
<feature type="compositionally biased region" description="Polar residues" evidence="1">
    <location>
        <begin position="903"/>
        <end position="942"/>
    </location>
</feature>
<dbReference type="GeneID" id="119723629"/>
<evidence type="ECO:0000256" key="1">
    <source>
        <dbReference type="SAM" id="MobiDB-lite"/>
    </source>
</evidence>
<dbReference type="CTD" id="11234"/>
<keyword evidence="5" id="KW-1185">Reference proteome</keyword>